<proteinExistence type="predicted"/>
<reference evidence="3" key="1">
    <citation type="submission" date="2019-12" db="UniProtKB">
        <authorList>
            <consortium name="WormBaseParasite"/>
        </authorList>
    </citation>
    <scope>IDENTIFICATION</scope>
</reference>
<dbReference type="WBParaSite" id="TMUE_2000007601.1">
    <property type="protein sequence ID" value="TMUE_2000007601.1"/>
    <property type="gene ID" value="WBGene00294573"/>
</dbReference>
<evidence type="ECO:0000256" key="1">
    <source>
        <dbReference type="SAM" id="Phobius"/>
    </source>
</evidence>
<keyword evidence="1" id="KW-0472">Membrane</keyword>
<accession>A0A5S6QJR5</accession>
<dbReference type="Proteomes" id="UP000046395">
    <property type="component" value="Unassembled WGS sequence"/>
</dbReference>
<dbReference type="AlphaFoldDB" id="A0A5S6QJR5"/>
<name>A0A5S6QJR5_TRIMR</name>
<protein>
    <submittedName>
        <fullName evidence="3">Uncharacterized protein</fullName>
    </submittedName>
</protein>
<organism evidence="2 3">
    <name type="scientific">Trichuris muris</name>
    <name type="common">Mouse whipworm</name>
    <dbReference type="NCBI Taxonomy" id="70415"/>
    <lineage>
        <taxon>Eukaryota</taxon>
        <taxon>Metazoa</taxon>
        <taxon>Ecdysozoa</taxon>
        <taxon>Nematoda</taxon>
        <taxon>Enoplea</taxon>
        <taxon>Dorylaimia</taxon>
        <taxon>Trichinellida</taxon>
        <taxon>Trichuridae</taxon>
        <taxon>Trichuris</taxon>
    </lineage>
</organism>
<keyword evidence="1" id="KW-0812">Transmembrane</keyword>
<keyword evidence="2" id="KW-1185">Reference proteome</keyword>
<sequence length="114" mass="12436">MRGDAAPKDPALKDATLILLATTATSIFILLLISLATSSCRTVGQRIRTPRSGISDQLLAHHSADQKLLETVQKNFAYGLALWNSTEPRRKPSWSGRSSQSESVLKYLGALLEN</sequence>
<feature type="transmembrane region" description="Helical" evidence="1">
    <location>
        <begin position="15"/>
        <end position="36"/>
    </location>
</feature>
<evidence type="ECO:0000313" key="3">
    <source>
        <dbReference type="WBParaSite" id="TMUE_2000007601.1"/>
    </source>
</evidence>
<keyword evidence="1" id="KW-1133">Transmembrane helix</keyword>
<evidence type="ECO:0000313" key="2">
    <source>
        <dbReference type="Proteomes" id="UP000046395"/>
    </source>
</evidence>